<dbReference type="PANTHER" id="PTHR42745">
    <property type="match status" value="1"/>
</dbReference>
<dbReference type="PIRSF" id="PIRSF004692">
    <property type="entry name" value="KdsD_KpsF"/>
    <property type="match status" value="1"/>
</dbReference>
<dbReference type="EC" id="5.3.1.13" evidence="4"/>
<dbReference type="Pfam" id="PF01380">
    <property type="entry name" value="SIS"/>
    <property type="match status" value="1"/>
</dbReference>
<evidence type="ECO:0000256" key="5">
    <source>
        <dbReference type="PROSITE-ProRule" id="PRU00703"/>
    </source>
</evidence>
<reference evidence="8 9" key="1">
    <citation type="submission" date="2019-02" db="EMBL/GenBank/DDBJ databases">
        <title>Halieaceae_genomes.</title>
        <authorList>
            <person name="Li S.-H."/>
        </authorList>
    </citation>
    <scope>NUCLEOTIDE SEQUENCE [LARGE SCALE GENOMIC DNA]</scope>
    <source>
        <strain evidence="8 9">JH123</strain>
    </source>
</reference>
<dbReference type="EMBL" id="CP036501">
    <property type="protein sequence ID" value="UZP75447.1"/>
    <property type="molecule type" value="Genomic_DNA"/>
</dbReference>
<evidence type="ECO:0000313" key="9">
    <source>
        <dbReference type="Proteomes" id="UP001317963"/>
    </source>
</evidence>
<evidence type="ECO:0000259" key="6">
    <source>
        <dbReference type="PROSITE" id="PS51371"/>
    </source>
</evidence>
<dbReference type="InterPro" id="IPR046348">
    <property type="entry name" value="SIS_dom_sf"/>
</dbReference>
<dbReference type="Pfam" id="PF00571">
    <property type="entry name" value="CBS"/>
    <property type="match status" value="2"/>
</dbReference>
<comment type="similarity">
    <text evidence="1 4">Belongs to the SIS family. GutQ/KpsF subfamily.</text>
</comment>
<evidence type="ECO:0000256" key="3">
    <source>
        <dbReference type="ARBA" id="ARBA00023122"/>
    </source>
</evidence>
<evidence type="ECO:0000313" key="8">
    <source>
        <dbReference type="EMBL" id="UZP75447.1"/>
    </source>
</evidence>
<name>A0ABY6Q838_9GAMM</name>
<gene>
    <name evidence="8" type="ORF">E0F26_12175</name>
</gene>
<dbReference type="PANTHER" id="PTHR42745:SF1">
    <property type="entry name" value="ARABINOSE 5-PHOSPHATE ISOMERASE KDSD"/>
    <property type="match status" value="1"/>
</dbReference>
<dbReference type="Gene3D" id="3.40.50.10490">
    <property type="entry name" value="Glucose-6-phosphate isomerase like protein, domain 1"/>
    <property type="match status" value="1"/>
</dbReference>
<keyword evidence="3 5" id="KW-0129">CBS domain</keyword>
<evidence type="ECO:0000259" key="7">
    <source>
        <dbReference type="PROSITE" id="PS51464"/>
    </source>
</evidence>
<dbReference type="GO" id="GO:0016853">
    <property type="term" value="F:isomerase activity"/>
    <property type="evidence" value="ECO:0007669"/>
    <property type="project" value="UniProtKB-KW"/>
</dbReference>
<dbReference type="CDD" id="cd05014">
    <property type="entry name" value="SIS_Kpsf"/>
    <property type="match status" value="1"/>
</dbReference>
<comment type="catalytic activity">
    <reaction evidence="4">
        <text>D-arabinose 5-phosphate = D-ribulose 5-phosphate</text>
        <dbReference type="Rhea" id="RHEA:23104"/>
        <dbReference type="ChEBI" id="CHEBI:57693"/>
        <dbReference type="ChEBI" id="CHEBI:58121"/>
        <dbReference type="EC" id="5.3.1.13"/>
    </reaction>
</comment>
<dbReference type="Gene3D" id="3.10.580.10">
    <property type="entry name" value="CBS-domain"/>
    <property type="match status" value="1"/>
</dbReference>
<dbReference type="PROSITE" id="PS51371">
    <property type="entry name" value="CBS"/>
    <property type="match status" value="2"/>
</dbReference>
<keyword evidence="9" id="KW-1185">Reference proteome</keyword>
<dbReference type="SMART" id="SM00116">
    <property type="entry name" value="CBS"/>
    <property type="match status" value="2"/>
</dbReference>
<dbReference type="Proteomes" id="UP001317963">
    <property type="component" value="Chromosome"/>
</dbReference>
<dbReference type="InterPro" id="IPR050986">
    <property type="entry name" value="GutQ/KpsF_isomerases"/>
</dbReference>
<dbReference type="PROSITE" id="PS51464">
    <property type="entry name" value="SIS"/>
    <property type="match status" value="1"/>
</dbReference>
<dbReference type="InterPro" id="IPR001347">
    <property type="entry name" value="SIS_dom"/>
</dbReference>
<keyword evidence="4 8" id="KW-0413">Isomerase</keyword>
<dbReference type="SUPFAM" id="SSF53697">
    <property type="entry name" value="SIS domain"/>
    <property type="match status" value="1"/>
</dbReference>
<accession>A0ABY6Q838</accession>
<evidence type="ECO:0000256" key="4">
    <source>
        <dbReference type="PIRNR" id="PIRNR004692"/>
    </source>
</evidence>
<feature type="domain" description="SIS" evidence="7">
    <location>
        <begin position="38"/>
        <end position="181"/>
    </location>
</feature>
<protein>
    <recommendedName>
        <fullName evidence="4">Arabinose 5-phosphate isomerase</fullName>
        <shortName evidence="4">API</shortName>
        <ecNumber evidence="4">5.3.1.13</ecNumber>
    </recommendedName>
</protein>
<organism evidence="8 9">
    <name type="scientific">Candidatus Paraluminiphilus aquimaris</name>
    <dbReference type="NCBI Taxonomy" id="2518994"/>
    <lineage>
        <taxon>Bacteria</taxon>
        <taxon>Pseudomonadati</taxon>
        <taxon>Pseudomonadota</taxon>
        <taxon>Gammaproteobacteria</taxon>
        <taxon>Cellvibrionales</taxon>
        <taxon>Halieaceae</taxon>
        <taxon>Candidatus Paraluminiphilus</taxon>
    </lineage>
</organism>
<dbReference type="InterPro" id="IPR004800">
    <property type="entry name" value="KdsD/KpsF-type"/>
</dbReference>
<dbReference type="CDD" id="cd04604">
    <property type="entry name" value="CBS_pair_SIS_assoc"/>
    <property type="match status" value="1"/>
</dbReference>
<evidence type="ECO:0000256" key="2">
    <source>
        <dbReference type="ARBA" id="ARBA00022737"/>
    </source>
</evidence>
<keyword evidence="2" id="KW-0677">Repeat</keyword>
<sequence length="326" mass="33643">MTHQPIRSSIDSALRTIDIEMRAVDALKSRIDEDFAEAVSILAAANGRVIVSGMGKSGHIGSKIAATLASTGTPAQFVHPAEACHGDMGMITQSDAALLMSNSGTTSEVTALLPMLKRLGIPIIAMTGNPDSLLATAADIHLNISVDEEACPHDLAPTASTTANLVMGDALAVALLEHKGFTAEDFAFTHPGGALGRRLLTRVSDLQVTGADIPQVAPSTSLADALMVISAKGLGMSTVTDDNNALLGIFTDGDLRRVLEQGHDLNKTEVGSVMSHGAKTIDSDALAAEAVKRMESDGISALVVTDKTGAVTGVIHLLALLRAGIV</sequence>
<evidence type="ECO:0000256" key="1">
    <source>
        <dbReference type="ARBA" id="ARBA00008165"/>
    </source>
</evidence>
<feature type="domain" description="CBS" evidence="6">
    <location>
        <begin position="208"/>
        <end position="265"/>
    </location>
</feature>
<dbReference type="InterPro" id="IPR046342">
    <property type="entry name" value="CBS_dom_sf"/>
</dbReference>
<dbReference type="NCBIfam" id="TIGR00393">
    <property type="entry name" value="kpsF"/>
    <property type="match status" value="1"/>
</dbReference>
<dbReference type="RefSeq" id="WP_279241934.1">
    <property type="nucleotide sequence ID" value="NZ_CP036501.1"/>
</dbReference>
<dbReference type="InterPro" id="IPR000644">
    <property type="entry name" value="CBS_dom"/>
</dbReference>
<dbReference type="InterPro" id="IPR035474">
    <property type="entry name" value="SIS_Kpsf"/>
</dbReference>
<feature type="domain" description="CBS" evidence="6">
    <location>
        <begin position="274"/>
        <end position="326"/>
    </location>
</feature>
<proteinExistence type="inferred from homology"/>